<dbReference type="InterPro" id="IPR050922">
    <property type="entry name" value="LytR/CpsA/Psr_CW_biosynth"/>
</dbReference>
<feature type="domain" description="Cell envelope-related transcriptional attenuator" evidence="2">
    <location>
        <begin position="79"/>
        <end position="231"/>
    </location>
</feature>
<evidence type="ECO:0000313" key="5">
    <source>
        <dbReference type="Proteomes" id="UP000286268"/>
    </source>
</evidence>
<dbReference type="EMBL" id="CP025746">
    <property type="protein sequence ID" value="QAA31523.1"/>
    <property type="molecule type" value="Genomic_DNA"/>
</dbReference>
<dbReference type="Proteomes" id="UP000286268">
    <property type="component" value="Chromosome"/>
</dbReference>
<accession>A0A3R5V6U9</accession>
<dbReference type="PANTHER" id="PTHR33392:SF6">
    <property type="entry name" value="POLYISOPRENYL-TEICHOIC ACID--PEPTIDOGLYCAN TEICHOIC ACID TRANSFERASE TAGU"/>
    <property type="match status" value="1"/>
</dbReference>
<comment type="similarity">
    <text evidence="1">Belongs to the LytR/CpsA/Psr (LCP) family.</text>
</comment>
<protein>
    <submittedName>
        <fullName evidence="4">LytR family transcriptional regulator</fullName>
    </submittedName>
</protein>
<dbReference type="Pfam" id="PF03816">
    <property type="entry name" value="LytR_cpsA_psr"/>
    <property type="match status" value="1"/>
</dbReference>
<dbReference type="OrthoDB" id="305468at2"/>
<dbReference type="InterPro" id="IPR004474">
    <property type="entry name" value="LytR_CpsA_psr"/>
</dbReference>
<organism evidence="4 5">
    <name type="scientific">Clostridium manihotivorum</name>
    <dbReference type="NCBI Taxonomy" id="2320868"/>
    <lineage>
        <taxon>Bacteria</taxon>
        <taxon>Bacillati</taxon>
        <taxon>Bacillota</taxon>
        <taxon>Clostridia</taxon>
        <taxon>Eubacteriales</taxon>
        <taxon>Clostridiaceae</taxon>
        <taxon>Clostridium</taxon>
    </lineage>
</organism>
<evidence type="ECO:0000259" key="3">
    <source>
        <dbReference type="Pfam" id="PF13399"/>
    </source>
</evidence>
<gene>
    <name evidence="4" type="ORF">C1I91_07655</name>
</gene>
<dbReference type="KEGG" id="cmah:C1I91_07655"/>
<keyword evidence="5" id="KW-1185">Reference proteome</keyword>
<reference evidence="4 5" key="1">
    <citation type="submission" date="2018-01" db="EMBL/GenBank/DDBJ databases">
        <title>Genome Sequencing and Assembly of Anaerobacter polyendosporus strain CT4.</title>
        <authorList>
            <person name="Tachaapaikoon C."/>
            <person name="Sutheeworapong S."/>
            <person name="Jenjaroenpun P."/>
            <person name="Wongsurawat T."/>
            <person name="Nookeaw I."/>
            <person name="Cheawchanlertfa P."/>
            <person name="Kosugi A."/>
            <person name="Cheevadhanarak S."/>
            <person name="Ratanakhanokchai K."/>
        </authorList>
    </citation>
    <scope>NUCLEOTIDE SEQUENCE [LARGE SCALE GENOMIC DNA]</scope>
    <source>
        <strain evidence="4 5">CT4</strain>
    </source>
</reference>
<dbReference type="Gene3D" id="3.30.70.2390">
    <property type="match status" value="1"/>
</dbReference>
<dbReference type="AlphaFoldDB" id="A0A3R5V6U9"/>
<dbReference type="PANTHER" id="PTHR33392">
    <property type="entry name" value="POLYISOPRENYL-TEICHOIC ACID--PEPTIDOGLYCAN TEICHOIC ACID TRANSFERASE TAGU"/>
    <property type="match status" value="1"/>
</dbReference>
<dbReference type="Gene3D" id="3.40.630.190">
    <property type="entry name" value="LCP protein"/>
    <property type="match status" value="1"/>
</dbReference>
<dbReference type="InterPro" id="IPR027381">
    <property type="entry name" value="LytR/CpsA/Psr_C"/>
</dbReference>
<dbReference type="RefSeq" id="WP_128212336.1">
    <property type="nucleotide sequence ID" value="NZ_CP025746.1"/>
</dbReference>
<dbReference type="Pfam" id="PF13399">
    <property type="entry name" value="LytR_C"/>
    <property type="match status" value="1"/>
</dbReference>
<proteinExistence type="inferred from homology"/>
<evidence type="ECO:0000256" key="1">
    <source>
        <dbReference type="ARBA" id="ARBA00006068"/>
    </source>
</evidence>
<evidence type="ECO:0000313" key="4">
    <source>
        <dbReference type="EMBL" id="QAA31523.1"/>
    </source>
</evidence>
<dbReference type="NCBIfam" id="TIGR00350">
    <property type="entry name" value="lytR_cpsA_psr"/>
    <property type="match status" value="1"/>
</dbReference>
<sequence>MDSKNLLKNKFKVSLLILLVLLIIISLCTGAFFYKYLGKFSKNYNGNAVEKDTSLPTNILFLGMDIGDPAQKNNDSIKRTDTIMLVRLIPKEKKAYIVSIPRDMMIKIKNSSQKINAAFSIGGDSAIKQAVENIMTVNIDYVVKLNYDGFRSFVDAIGGVEMTIDRNMYYDDAAQDLHIKFKKGQTVLLDGKKAEEFFRWRKNNDGTGLANGDLDRIDNQHKFIEKVVEKCTSITIVPKIGKILDILPKYIETDMPPKTLLALGKEAIELNKENVNMYTLKGVPRTIDGISYLIYDKEANTEIINLFSDKDSKGKVKNENSKQIDKSSLKIKVLNGTKTQGLASKYMKELQNKGYKNIEIGNTKETSKSEIQLKDNSLKDTVSSDININKFTNISKNDDNFDIIVILGKDFKN</sequence>
<evidence type="ECO:0000259" key="2">
    <source>
        <dbReference type="Pfam" id="PF03816"/>
    </source>
</evidence>
<name>A0A3R5V6U9_9CLOT</name>
<feature type="domain" description="LytR/CpsA/Psr regulator C-terminal" evidence="3">
    <location>
        <begin position="329"/>
        <end position="411"/>
    </location>
</feature>